<feature type="domain" description="Alpha/beta hydrolase fold-3" evidence="5">
    <location>
        <begin position="66"/>
        <end position="264"/>
    </location>
</feature>
<dbReference type="Gene3D" id="3.40.50.1820">
    <property type="entry name" value="alpha/beta hydrolase"/>
    <property type="match status" value="1"/>
</dbReference>
<dbReference type="Proteomes" id="UP001500449">
    <property type="component" value="Unassembled WGS sequence"/>
</dbReference>
<dbReference type="InterPro" id="IPR029058">
    <property type="entry name" value="AB_hydrolase_fold"/>
</dbReference>
<evidence type="ECO:0000313" key="6">
    <source>
        <dbReference type="EMBL" id="GAA1828446.1"/>
    </source>
</evidence>
<keyword evidence="7" id="KW-1185">Reference proteome</keyword>
<dbReference type="EMBL" id="BAAAQK010000001">
    <property type="protein sequence ID" value="GAA1828446.1"/>
    <property type="molecule type" value="Genomic_DNA"/>
</dbReference>
<sequence length="295" mass="30727">MDTATTPIGRLRAALLRGRPGPGSPLADRRASLEASVGAEQPGVRIAPDPDGERIVPDEPRADRLVLHVHGGGFVMGSPATARSVTAGLARACRAEVLAARYRLAPEHPFPAAVDDLVAVYRRVVARCAPHRVLVSGDSAGAGLVLAALAGARDAGLPMPAGAVLLSPWSDLGSVAGSPPADSDLDPMIMAWQLVEMVELYRAGRPAAEVSPAGLDLRGLPPVLLQYGDAETLAPDAAALAGALRAQGVEVTERRWPDVVHVWHAFAPRLEAATLAWDEVGAWSEDTWSRSGSGS</sequence>
<dbReference type="InterPro" id="IPR002168">
    <property type="entry name" value="Lipase_GDXG_HIS_AS"/>
</dbReference>
<dbReference type="InterPro" id="IPR033140">
    <property type="entry name" value="Lipase_GDXG_put_SER_AS"/>
</dbReference>
<dbReference type="RefSeq" id="WP_344411647.1">
    <property type="nucleotide sequence ID" value="NZ_BAAAQK010000001.1"/>
</dbReference>
<comment type="caution">
    <text evidence="6">The sequence shown here is derived from an EMBL/GenBank/DDBJ whole genome shotgun (WGS) entry which is preliminary data.</text>
</comment>
<evidence type="ECO:0000259" key="5">
    <source>
        <dbReference type="Pfam" id="PF07859"/>
    </source>
</evidence>
<keyword evidence="2 6" id="KW-0378">Hydrolase</keyword>
<evidence type="ECO:0000313" key="7">
    <source>
        <dbReference type="Proteomes" id="UP001500449"/>
    </source>
</evidence>
<dbReference type="PANTHER" id="PTHR48081:SF30">
    <property type="entry name" value="ACETYL-HYDROLASE LIPR-RELATED"/>
    <property type="match status" value="1"/>
</dbReference>
<accession>A0ABN2MJC2</accession>
<dbReference type="SUPFAM" id="SSF53474">
    <property type="entry name" value="alpha/beta-Hydrolases"/>
    <property type="match status" value="1"/>
</dbReference>
<name>A0ABN2MJC2_9PSEU</name>
<comment type="similarity">
    <text evidence="1">Belongs to the 'GDXG' lipolytic enzyme family.</text>
</comment>
<evidence type="ECO:0000256" key="1">
    <source>
        <dbReference type="ARBA" id="ARBA00010515"/>
    </source>
</evidence>
<gene>
    <name evidence="6" type="ORF">GCM10009836_02740</name>
</gene>
<feature type="compositionally biased region" description="Low complexity" evidence="4">
    <location>
        <begin position="9"/>
        <end position="19"/>
    </location>
</feature>
<feature type="active site" evidence="3">
    <location>
        <position position="139"/>
    </location>
</feature>
<dbReference type="PROSITE" id="PS01174">
    <property type="entry name" value="LIPASE_GDXG_SER"/>
    <property type="match status" value="1"/>
</dbReference>
<dbReference type="InterPro" id="IPR050300">
    <property type="entry name" value="GDXG_lipolytic_enzyme"/>
</dbReference>
<dbReference type="PROSITE" id="PS01173">
    <property type="entry name" value="LIPASE_GDXG_HIS"/>
    <property type="match status" value="1"/>
</dbReference>
<evidence type="ECO:0000256" key="4">
    <source>
        <dbReference type="SAM" id="MobiDB-lite"/>
    </source>
</evidence>
<proteinExistence type="inferred from homology"/>
<organism evidence="6 7">
    <name type="scientific">Pseudonocardia ailaonensis</name>
    <dbReference type="NCBI Taxonomy" id="367279"/>
    <lineage>
        <taxon>Bacteria</taxon>
        <taxon>Bacillati</taxon>
        <taxon>Actinomycetota</taxon>
        <taxon>Actinomycetes</taxon>
        <taxon>Pseudonocardiales</taxon>
        <taxon>Pseudonocardiaceae</taxon>
        <taxon>Pseudonocardia</taxon>
    </lineage>
</organism>
<protein>
    <submittedName>
        <fullName evidence="6">Alpha/beta hydrolase</fullName>
    </submittedName>
</protein>
<feature type="region of interest" description="Disordered" evidence="4">
    <location>
        <begin position="1"/>
        <end position="55"/>
    </location>
</feature>
<evidence type="ECO:0000256" key="2">
    <source>
        <dbReference type="ARBA" id="ARBA00022801"/>
    </source>
</evidence>
<dbReference type="GO" id="GO:0016787">
    <property type="term" value="F:hydrolase activity"/>
    <property type="evidence" value="ECO:0007669"/>
    <property type="project" value="UniProtKB-KW"/>
</dbReference>
<reference evidence="6 7" key="1">
    <citation type="journal article" date="2019" name="Int. J. Syst. Evol. Microbiol.">
        <title>The Global Catalogue of Microorganisms (GCM) 10K type strain sequencing project: providing services to taxonomists for standard genome sequencing and annotation.</title>
        <authorList>
            <consortium name="The Broad Institute Genomics Platform"/>
            <consortium name="The Broad Institute Genome Sequencing Center for Infectious Disease"/>
            <person name="Wu L."/>
            <person name="Ma J."/>
        </authorList>
    </citation>
    <scope>NUCLEOTIDE SEQUENCE [LARGE SCALE GENOMIC DNA]</scope>
    <source>
        <strain evidence="6 7">JCM 16009</strain>
    </source>
</reference>
<dbReference type="PANTHER" id="PTHR48081">
    <property type="entry name" value="AB HYDROLASE SUPERFAMILY PROTEIN C4A8.06C"/>
    <property type="match status" value="1"/>
</dbReference>
<evidence type="ECO:0000256" key="3">
    <source>
        <dbReference type="PROSITE-ProRule" id="PRU10038"/>
    </source>
</evidence>
<dbReference type="InterPro" id="IPR013094">
    <property type="entry name" value="AB_hydrolase_3"/>
</dbReference>
<dbReference type="Pfam" id="PF07859">
    <property type="entry name" value="Abhydrolase_3"/>
    <property type="match status" value="1"/>
</dbReference>